<dbReference type="PANTHER" id="PTHR13847">
    <property type="entry name" value="SARCOSINE DEHYDROGENASE-RELATED"/>
    <property type="match status" value="1"/>
</dbReference>
<dbReference type="Gene3D" id="3.30.9.10">
    <property type="entry name" value="D-Amino Acid Oxidase, subunit A, domain 2"/>
    <property type="match status" value="1"/>
</dbReference>
<dbReference type="InterPro" id="IPR036188">
    <property type="entry name" value="FAD/NAD-bd_sf"/>
</dbReference>
<protein>
    <recommendedName>
        <fullName evidence="2">FAD-dependent oxidoreductase domain-containing protein 1</fullName>
    </recommendedName>
</protein>
<organism evidence="5 6">
    <name type="scientific">Vitis vinifera</name>
    <name type="common">Grape</name>
    <dbReference type="NCBI Taxonomy" id="29760"/>
    <lineage>
        <taxon>Eukaryota</taxon>
        <taxon>Viridiplantae</taxon>
        <taxon>Streptophyta</taxon>
        <taxon>Embryophyta</taxon>
        <taxon>Tracheophyta</taxon>
        <taxon>Spermatophyta</taxon>
        <taxon>Magnoliopsida</taxon>
        <taxon>eudicotyledons</taxon>
        <taxon>Gunneridae</taxon>
        <taxon>Pentapetalae</taxon>
        <taxon>rosids</taxon>
        <taxon>Vitales</taxon>
        <taxon>Vitaceae</taxon>
        <taxon>Viteae</taxon>
        <taxon>Vitis</taxon>
    </lineage>
</organism>
<keyword evidence="1" id="KW-0560">Oxidoreductase</keyword>
<dbReference type="InterPro" id="IPR006076">
    <property type="entry name" value="FAD-dep_OxRdtase"/>
</dbReference>
<dbReference type="Gene3D" id="3.50.50.60">
    <property type="entry name" value="FAD/NAD(P)-binding domain"/>
    <property type="match status" value="1"/>
</dbReference>
<dbReference type="Proteomes" id="UP000288805">
    <property type="component" value="Unassembled WGS sequence"/>
</dbReference>
<comment type="caution">
    <text evidence="5">The sequence shown here is derived from an EMBL/GenBank/DDBJ whole genome shotgun (WGS) entry which is preliminary data.</text>
</comment>
<dbReference type="SUPFAM" id="SSF54373">
    <property type="entry name" value="FAD-linked reductases, C-terminal domain"/>
    <property type="match status" value="1"/>
</dbReference>
<proteinExistence type="predicted"/>
<evidence type="ECO:0000259" key="4">
    <source>
        <dbReference type="Pfam" id="PF01266"/>
    </source>
</evidence>
<comment type="function">
    <text evidence="3">Required for the assembly of the mitochondrial membrane respiratory chain NADH dehydrogenase (Complex I). Involved in mid-late stages of complex I assembly.</text>
</comment>
<accession>A0A438GMK9</accession>
<dbReference type="AlphaFoldDB" id="A0A438GMK9"/>
<evidence type="ECO:0000256" key="1">
    <source>
        <dbReference type="ARBA" id="ARBA00023002"/>
    </source>
</evidence>
<reference evidence="5 6" key="1">
    <citation type="journal article" date="2018" name="PLoS Genet.">
        <title>Population sequencing reveals clonal diversity and ancestral inbreeding in the grapevine cultivar Chardonnay.</title>
        <authorList>
            <person name="Roach M.J."/>
            <person name="Johnson D.L."/>
            <person name="Bohlmann J."/>
            <person name="van Vuuren H.J."/>
            <person name="Jones S.J."/>
            <person name="Pretorius I.S."/>
            <person name="Schmidt S.A."/>
            <person name="Borneman A.R."/>
        </authorList>
    </citation>
    <scope>NUCLEOTIDE SEQUENCE [LARGE SCALE GENOMIC DNA]</scope>
    <source>
        <strain evidence="6">cv. Chardonnay</strain>
        <tissue evidence="5">Leaf</tissue>
    </source>
</reference>
<evidence type="ECO:0000256" key="3">
    <source>
        <dbReference type="ARBA" id="ARBA00046185"/>
    </source>
</evidence>
<evidence type="ECO:0000256" key="2">
    <source>
        <dbReference type="ARBA" id="ARBA00039785"/>
    </source>
</evidence>
<dbReference type="SUPFAM" id="SSF51971">
    <property type="entry name" value="Nucleotide-binding domain"/>
    <property type="match status" value="1"/>
</dbReference>
<name>A0A438GMK9_VITVI</name>
<dbReference type="PANTHER" id="PTHR13847:SF287">
    <property type="entry name" value="FAD-DEPENDENT OXIDOREDUCTASE DOMAIN-CONTAINING PROTEIN 1"/>
    <property type="match status" value="1"/>
</dbReference>
<dbReference type="EMBL" id="QGNW01000392">
    <property type="protein sequence ID" value="RVW73440.1"/>
    <property type="molecule type" value="Genomic_DNA"/>
</dbReference>
<dbReference type="GO" id="GO:0016491">
    <property type="term" value="F:oxidoreductase activity"/>
    <property type="evidence" value="ECO:0007669"/>
    <property type="project" value="UniProtKB-KW"/>
</dbReference>
<sequence>MPIINMSLNRLCLLTNNKLVFPSIYSIFSGSSRQFSGFDTNVDEYILDHIWERARVFFPSLKELPLNDFTRSREVRVGLRPYMPDGKPLIGPVPGFSNLFLATGHEGGGLSMALGTAEMVVDMVLGNLGKVDYAPFAVQGRCV</sequence>
<evidence type="ECO:0000313" key="5">
    <source>
        <dbReference type="EMBL" id="RVW73440.1"/>
    </source>
</evidence>
<evidence type="ECO:0000313" key="6">
    <source>
        <dbReference type="Proteomes" id="UP000288805"/>
    </source>
</evidence>
<gene>
    <name evidence="5" type="primary">thiO</name>
    <name evidence="5" type="ORF">CK203_052993</name>
</gene>
<feature type="domain" description="FAD dependent oxidoreductase" evidence="4">
    <location>
        <begin position="28"/>
        <end position="123"/>
    </location>
</feature>
<dbReference type="Pfam" id="PF01266">
    <property type="entry name" value="DAO"/>
    <property type="match status" value="1"/>
</dbReference>